<evidence type="ECO:0000313" key="5">
    <source>
        <dbReference type="EMBL" id="GBF34317.1"/>
    </source>
</evidence>
<evidence type="ECO:0000256" key="1">
    <source>
        <dbReference type="ARBA" id="ARBA00023015"/>
    </source>
</evidence>
<keyword evidence="6" id="KW-1185">Reference proteome</keyword>
<evidence type="ECO:0000259" key="4">
    <source>
        <dbReference type="PROSITE" id="PS01124"/>
    </source>
</evidence>
<dbReference type="OrthoDB" id="9801721at2"/>
<keyword evidence="2" id="KW-0238">DNA-binding</keyword>
<dbReference type="EMBL" id="BFAV01000136">
    <property type="protein sequence ID" value="GBF34317.1"/>
    <property type="molecule type" value="Genomic_DNA"/>
</dbReference>
<organism evidence="5 6">
    <name type="scientific">Desulfocucumis palustris</name>
    <dbReference type="NCBI Taxonomy" id="1898651"/>
    <lineage>
        <taxon>Bacteria</taxon>
        <taxon>Bacillati</taxon>
        <taxon>Bacillota</taxon>
        <taxon>Clostridia</taxon>
        <taxon>Eubacteriales</taxon>
        <taxon>Desulfocucumaceae</taxon>
        <taxon>Desulfocucumis</taxon>
    </lineage>
</organism>
<dbReference type="GO" id="GO:0003700">
    <property type="term" value="F:DNA-binding transcription factor activity"/>
    <property type="evidence" value="ECO:0007669"/>
    <property type="project" value="InterPro"/>
</dbReference>
<dbReference type="AlphaFoldDB" id="A0A2L2XDA4"/>
<dbReference type="SUPFAM" id="SSF46689">
    <property type="entry name" value="Homeodomain-like"/>
    <property type="match status" value="2"/>
</dbReference>
<keyword evidence="3" id="KW-0804">Transcription</keyword>
<dbReference type="RefSeq" id="WP_104372597.1">
    <property type="nucleotide sequence ID" value="NZ_BFAV01000136.1"/>
</dbReference>
<dbReference type="PROSITE" id="PS01124">
    <property type="entry name" value="HTH_ARAC_FAMILY_2"/>
    <property type="match status" value="1"/>
</dbReference>
<dbReference type="PANTHER" id="PTHR47504">
    <property type="entry name" value="RIGHT ORIGIN-BINDING PROTEIN"/>
    <property type="match status" value="1"/>
</dbReference>
<dbReference type="InterPro" id="IPR050959">
    <property type="entry name" value="MarA-like"/>
</dbReference>
<evidence type="ECO:0000313" key="6">
    <source>
        <dbReference type="Proteomes" id="UP000239549"/>
    </source>
</evidence>
<keyword evidence="1" id="KW-0805">Transcription regulation</keyword>
<proteinExistence type="predicted"/>
<dbReference type="Proteomes" id="UP000239549">
    <property type="component" value="Unassembled WGS sequence"/>
</dbReference>
<feature type="domain" description="HTH araC/xylS-type" evidence="4">
    <location>
        <begin position="11"/>
        <end position="109"/>
    </location>
</feature>
<reference evidence="6" key="1">
    <citation type="submission" date="2018-02" db="EMBL/GenBank/DDBJ databases">
        <title>Genome sequence of Desulfocucumis palustris strain NAW-5.</title>
        <authorList>
            <person name="Watanabe M."/>
            <person name="Kojima H."/>
            <person name="Fukui M."/>
        </authorList>
    </citation>
    <scope>NUCLEOTIDE SEQUENCE [LARGE SCALE GENOMIC DNA]</scope>
    <source>
        <strain evidence="6">NAW-5</strain>
    </source>
</reference>
<accession>A0A2L2XDA4</accession>
<dbReference type="Pfam" id="PF12833">
    <property type="entry name" value="HTH_18"/>
    <property type="match status" value="1"/>
</dbReference>
<protein>
    <recommendedName>
        <fullName evidence="4">HTH araC/xylS-type domain-containing protein</fullName>
    </recommendedName>
</protein>
<dbReference type="GO" id="GO:0043565">
    <property type="term" value="F:sequence-specific DNA binding"/>
    <property type="evidence" value="ECO:0007669"/>
    <property type="project" value="InterPro"/>
</dbReference>
<sequence>MESWEKVKAVQRMQEYIAEHIKETITLRMLANAARYSPWHSARIFKELTGKAPFEYIRALRLSQAAVKLRDNNIKITDVALDFVFDSHEGFTRAFSRQFGMTPRHYCKCKDKPVLKLFIPDSIRDHYLTLQKGENEMCKNPNIKTVFVQVVDRPERKLLFKPGIKAKHYFEYCEEVGCDVWDVLSDIKEAIYEPIGMWMPENLHKPGTSEYSQGVEVPADFSGEIPEGFELVELPPCKMMVFQGQPFDEKKFGEAIEEIWGVMKNYNPEIYGFKWADGDGPRFQLAPMGYRGYIEARPVQQLNAK</sequence>
<name>A0A2L2XDA4_9FIRM</name>
<dbReference type="SMART" id="SM00342">
    <property type="entry name" value="HTH_ARAC"/>
    <property type="match status" value="1"/>
</dbReference>
<evidence type="ECO:0000256" key="2">
    <source>
        <dbReference type="ARBA" id="ARBA00023125"/>
    </source>
</evidence>
<dbReference type="InterPro" id="IPR018060">
    <property type="entry name" value="HTH_AraC"/>
</dbReference>
<dbReference type="InterPro" id="IPR009057">
    <property type="entry name" value="Homeodomain-like_sf"/>
</dbReference>
<dbReference type="PANTHER" id="PTHR47504:SF5">
    <property type="entry name" value="RIGHT ORIGIN-BINDING PROTEIN"/>
    <property type="match status" value="1"/>
</dbReference>
<evidence type="ECO:0000256" key="3">
    <source>
        <dbReference type="ARBA" id="ARBA00023163"/>
    </source>
</evidence>
<gene>
    <name evidence="5" type="ORF">DCCM_3429</name>
</gene>
<comment type="caution">
    <text evidence="5">The sequence shown here is derived from an EMBL/GenBank/DDBJ whole genome shotgun (WGS) entry which is preliminary data.</text>
</comment>
<dbReference type="Gene3D" id="1.10.10.60">
    <property type="entry name" value="Homeodomain-like"/>
    <property type="match status" value="2"/>
</dbReference>